<accession>A0A1L4BQN9</accession>
<evidence type="ECO:0000313" key="10">
    <source>
        <dbReference type="Proteomes" id="UP000184222"/>
    </source>
</evidence>
<reference evidence="9 10" key="1">
    <citation type="journal article" date="2016" name="Appl. Environ. Microbiol.">
        <title>Whole genome relationships among Francisella bacteria of diverse origin define new species and provide specific regions for detection.</title>
        <authorList>
            <person name="Challacombe J.F."/>
            <person name="Petersen J.M."/>
            <person name="Gallegos-Graves V."/>
            <person name="Hodge D."/>
            <person name="Pillai S."/>
            <person name="Kuske C.R."/>
        </authorList>
    </citation>
    <scope>NUCLEOTIDE SEQUENCE [LARGE SCALE GENOMIC DNA]</scope>
    <source>
        <strain evidence="10">TX07-7310</strain>
    </source>
</reference>
<evidence type="ECO:0000259" key="8">
    <source>
        <dbReference type="Pfam" id="PF00324"/>
    </source>
</evidence>
<organism evidence="9 10">
    <name type="scientific">Francisella uliginis</name>
    <dbReference type="NCBI Taxonomy" id="573570"/>
    <lineage>
        <taxon>Bacteria</taxon>
        <taxon>Pseudomonadati</taxon>
        <taxon>Pseudomonadota</taxon>
        <taxon>Gammaproteobacteria</taxon>
        <taxon>Thiotrichales</taxon>
        <taxon>Francisellaceae</taxon>
        <taxon>Francisella</taxon>
    </lineage>
</organism>
<dbReference type="InterPro" id="IPR004841">
    <property type="entry name" value="AA-permease/SLC12A_dom"/>
</dbReference>
<dbReference type="OrthoDB" id="5297508at2"/>
<evidence type="ECO:0000256" key="6">
    <source>
        <dbReference type="ARBA" id="ARBA00023136"/>
    </source>
</evidence>
<feature type="transmembrane region" description="Helical" evidence="7">
    <location>
        <begin position="368"/>
        <end position="391"/>
    </location>
</feature>
<feature type="transmembrane region" description="Helical" evidence="7">
    <location>
        <begin position="197"/>
        <end position="218"/>
    </location>
</feature>
<dbReference type="GO" id="GO:0015171">
    <property type="term" value="F:amino acid transmembrane transporter activity"/>
    <property type="evidence" value="ECO:0007669"/>
    <property type="project" value="TreeGrafter"/>
</dbReference>
<keyword evidence="4" id="KW-0029">Amino-acid transport</keyword>
<name>A0A1L4BQN9_9GAMM</name>
<gene>
    <name evidence="9" type="ORF">F7310_01685</name>
</gene>
<dbReference type="PIRSF" id="PIRSF006060">
    <property type="entry name" value="AA_transporter"/>
    <property type="match status" value="1"/>
</dbReference>
<evidence type="ECO:0000256" key="3">
    <source>
        <dbReference type="ARBA" id="ARBA00022692"/>
    </source>
</evidence>
<comment type="subcellular location">
    <subcellularLocation>
        <location evidence="1">Membrane</location>
        <topology evidence="1">Multi-pass membrane protein</topology>
    </subcellularLocation>
</comment>
<evidence type="ECO:0000256" key="2">
    <source>
        <dbReference type="ARBA" id="ARBA00022448"/>
    </source>
</evidence>
<evidence type="ECO:0000256" key="4">
    <source>
        <dbReference type="ARBA" id="ARBA00022970"/>
    </source>
</evidence>
<dbReference type="AlphaFoldDB" id="A0A1L4BQN9"/>
<evidence type="ECO:0000313" key="9">
    <source>
        <dbReference type="EMBL" id="API86142.1"/>
    </source>
</evidence>
<keyword evidence="2" id="KW-0813">Transport</keyword>
<keyword evidence="5 7" id="KW-1133">Transmembrane helix</keyword>
<dbReference type="Gene3D" id="1.20.1740.10">
    <property type="entry name" value="Amino acid/polyamine transporter I"/>
    <property type="match status" value="1"/>
</dbReference>
<dbReference type="Proteomes" id="UP000184222">
    <property type="component" value="Chromosome"/>
</dbReference>
<feature type="transmembrane region" description="Helical" evidence="7">
    <location>
        <begin position="44"/>
        <end position="61"/>
    </location>
</feature>
<feature type="transmembrane region" description="Helical" evidence="7">
    <location>
        <begin position="341"/>
        <end position="362"/>
    </location>
</feature>
<proteinExistence type="predicted"/>
<feature type="transmembrane region" description="Helical" evidence="7">
    <location>
        <begin position="442"/>
        <end position="466"/>
    </location>
</feature>
<dbReference type="Pfam" id="PF00324">
    <property type="entry name" value="AA_permease"/>
    <property type="match status" value="1"/>
</dbReference>
<dbReference type="EMBL" id="CP016796">
    <property type="protein sequence ID" value="API86142.1"/>
    <property type="molecule type" value="Genomic_DNA"/>
</dbReference>
<dbReference type="PROSITE" id="PS00218">
    <property type="entry name" value="AMINO_ACID_PERMEASE_1"/>
    <property type="match status" value="1"/>
</dbReference>
<dbReference type="RefSeq" id="WP_072711339.1">
    <property type="nucleotide sequence ID" value="NZ_CP016796.1"/>
</dbReference>
<feature type="transmembrane region" description="Helical" evidence="7">
    <location>
        <begin position="411"/>
        <end position="430"/>
    </location>
</feature>
<feature type="transmembrane region" description="Helical" evidence="7">
    <location>
        <begin position="95"/>
        <end position="117"/>
    </location>
</feature>
<keyword evidence="6 7" id="KW-0472">Membrane</keyword>
<evidence type="ECO:0000256" key="7">
    <source>
        <dbReference type="SAM" id="Phobius"/>
    </source>
</evidence>
<feature type="transmembrane region" description="Helical" evidence="7">
    <location>
        <begin position="155"/>
        <end position="177"/>
    </location>
</feature>
<dbReference type="PANTHER" id="PTHR43341:SF1">
    <property type="entry name" value="GENERAL AMINO-ACID PERMEASE GAP1"/>
    <property type="match status" value="1"/>
</dbReference>
<sequence>MSQKLKRSLQSRHMSMIALGGCIGTGLFIGLGKAIADAGPGGTVIAYVLIAIMVFFLMSSLGEMAAHSPVTGTFCEYSGRYVDEALGFTTGWNYWFNWAVTVATEVIAAAVVMQYWFPASEVHPIVWSSLFFFLILGLNLFSVKIYGEVEYWLSFIKVSTVVIFIVVGTLAIFGLMGNQPVGFENWTVGDAPFHNGFWGFITVFMIAGFSFQGSELIGVTAGEAKDPSTSIPKAIRQTFWRLFVFYVVTVVIVSFLVAYNNEYVKQIDGNTLSAVFSPFTIVFSDLGFKVAATVMNVIILTAILSACNASMYTATRTLWHLGNIKQAPSFLSKINKNGTPIFALLATAIIGSLFFAVSFIGSNEILTWLINVSSLAGFTAWFTIALSHYRFRKAYIKQGFDVDKLPYKSRFFPWAPLIALGMVCIIVVGQGLSMFTQHDRSFISMLLEFLSTYVGLIVFIVMYFVYKLVKKTKIVKLEECDLGSANNV</sequence>
<feature type="domain" description="Amino acid permease/ SLC12A" evidence="8">
    <location>
        <begin position="13"/>
        <end position="477"/>
    </location>
</feature>
<feature type="transmembrane region" description="Helical" evidence="7">
    <location>
        <begin position="279"/>
        <end position="306"/>
    </location>
</feature>
<dbReference type="FunFam" id="1.20.1740.10:FF:000001">
    <property type="entry name" value="Amino acid permease"/>
    <property type="match status" value="1"/>
</dbReference>
<dbReference type="KEGG" id="frx:F7310_01685"/>
<dbReference type="InterPro" id="IPR004840">
    <property type="entry name" value="Amino_acid_permease_CS"/>
</dbReference>
<feature type="transmembrane region" description="Helical" evidence="7">
    <location>
        <begin position="239"/>
        <end position="259"/>
    </location>
</feature>
<keyword evidence="10" id="KW-1185">Reference proteome</keyword>
<evidence type="ECO:0000256" key="1">
    <source>
        <dbReference type="ARBA" id="ARBA00004141"/>
    </source>
</evidence>
<dbReference type="PANTHER" id="PTHR43341">
    <property type="entry name" value="AMINO ACID PERMEASE"/>
    <property type="match status" value="1"/>
</dbReference>
<protein>
    <submittedName>
        <fullName evidence="9">Lysine transporter</fullName>
    </submittedName>
</protein>
<dbReference type="STRING" id="573570.F7310_01685"/>
<keyword evidence="3 7" id="KW-0812">Transmembrane</keyword>
<dbReference type="GO" id="GO:0016020">
    <property type="term" value="C:membrane"/>
    <property type="evidence" value="ECO:0007669"/>
    <property type="project" value="UniProtKB-SubCell"/>
</dbReference>
<feature type="transmembrane region" description="Helical" evidence="7">
    <location>
        <begin position="123"/>
        <end position="143"/>
    </location>
</feature>
<evidence type="ECO:0000256" key="5">
    <source>
        <dbReference type="ARBA" id="ARBA00022989"/>
    </source>
</evidence>
<dbReference type="InterPro" id="IPR050524">
    <property type="entry name" value="APC_YAT"/>
</dbReference>